<sequence length="74" mass="8226">MKKTFSDKVRDIVRKIPKSKTMTYKEVASKAGNPNAARAVGAVMRSNYDPSIPCHRVVASDGKMRGYNRGARVR</sequence>
<evidence type="ECO:0000256" key="1">
    <source>
        <dbReference type="ARBA" id="ARBA00001286"/>
    </source>
</evidence>
<dbReference type="PROSITE" id="PS00374">
    <property type="entry name" value="MGMT"/>
    <property type="match status" value="1"/>
</dbReference>
<dbReference type="InterPro" id="IPR001497">
    <property type="entry name" value="MethylDNA_cys_MeTrfase_AS"/>
</dbReference>
<evidence type="ECO:0000256" key="2">
    <source>
        <dbReference type="ARBA" id="ARBA00022603"/>
    </source>
</evidence>
<keyword evidence="9" id="KW-1185">Reference proteome</keyword>
<evidence type="ECO:0000259" key="7">
    <source>
        <dbReference type="Pfam" id="PF01035"/>
    </source>
</evidence>
<protein>
    <submittedName>
        <fullName evidence="8">Methylated-DNA--[protein]-cysteine S-methyltransferase</fullName>
        <ecNumber evidence="8">2.1.1.63</ecNumber>
    </submittedName>
</protein>
<dbReference type="Proteomes" id="UP000436468">
    <property type="component" value="Unassembled WGS sequence"/>
</dbReference>
<accession>A0A844SJD6</accession>
<dbReference type="CDD" id="cd06445">
    <property type="entry name" value="ATase"/>
    <property type="match status" value="1"/>
</dbReference>
<organism evidence="8 9">
    <name type="scientific">Bradyrhizobium pachyrhizi</name>
    <dbReference type="NCBI Taxonomy" id="280333"/>
    <lineage>
        <taxon>Bacteria</taxon>
        <taxon>Pseudomonadati</taxon>
        <taxon>Pseudomonadota</taxon>
        <taxon>Alphaproteobacteria</taxon>
        <taxon>Hyphomicrobiales</taxon>
        <taxon>Nitrobacteraceae</taxon>
        <taxon>Bradyrhizobium</taxon>
    </lineage>
</organism>
<feature type="domain" description="Methylated-DNA-[protein]-cysteine S-methyltransferase DNA binding" evidence="7">
    <location>
        <begin position="5"/>
        <end position="72"/>
    </location>
</feature>
<keyword evidence="4" id="KW-0227">DNA damage</keyword>
<dbReference type="GO" id="GO:0003908">
    <property type="term" value="F:methylated-DNA-[protein]-cysteine S-methyltransferase activity"/>
    <property type="evidence" value="ECO:0007669"/>
    <property type="project" value="UniProtKB-EC"/>
</dbReference>
<comment type="catalytic activity">
    <reaction evidence="1">
        <text>a 4-O-methyl-thymidine in DNA + L-cysteinyl-[protein] = a thymidine in DNA + S-methyl-L-cysteinyl-[protein]</text>
        <dbReference type="Rhea" id="RHEA:53428"/>
        <dbReference type="Rhea" id="RHEA-COMP:10131"/>
        <dbReference type="Rhea" id="RHEA-COMP:10132"/>
        <dbReference type="Rhea" id="RHEA-COMP:13555"/>
        <dbReference type="Rhea" id="RHEA-COMP:13556"/>
        <dbReference type="ChEBI" id="CHEBI:29950"/>
        <dbReference type="ChEBI" id="CHEBI:82612"/>
        <dbReference type="ChEBI" id="CHEBI:137386"/>
        <dbReference type="ChEBI" id="CHEBI:137387"/>
        <dbReference type="EC" id="2.1.1.63"/>
    </reaction>
</comment>
<gene>
    <name evidence="8" type="ORF">GPL21_11520</name>
</gene>
<dbReference type="Pfam" id="PF01035">
    <property type="entry name" value="DNA_binding_1"/>
    <property type="match status" value="1"/>
</dbReference>
<dbReference type="InterPro" id="IPR036217">
    <property type="entry name" value="MethylDNA_cys_MeTrfase_DNAb"/>
</dbReference>
<dbReference type="Gene3D" id="1.10.10.10">
    <property type="entry name" value="Winged helix-like DNA-binding domain superfamily/Winged helix DNA-binding domain"/>
    <property type="match status" value="1"/>
</dbReference>
<dbReference type="PANTHER" id="PTHR10815">
    <property type="entry name" value="METHYLATED-DNA--PROTEIN-CYSTEINE METHYLTRANSFERASE"/>
    <property type="match status" value="1"/>
</dbReference>
<evidence type="ECO:0000256" key="3">
    <source>
        <dbReference type="ARBA" id="ARBA00022679"/>
    </source>
</evidence>
<keyword evidence="5" id="KW-0234">DNA repair</keyword>
<name>A0A844SJD6_9BRAD</name>
<dbReference type="AlphaFoldDB" id="A0A844SJD6"/>
<dbReference type="SUPFAM" id="SSF46767">
    <property type="entry name" value="Methylated DNA-protein cysteine methyltransferase, C-terminal domain"/>
    <property type="match status" value="1"/>
</dbReference>
<dbReference type="PANTHER" id="PTHR10815:SF13">
    <property type="entry name" value="METHYLATED-DNA--PROTEIN-CYSTEINE METHYLTRANSFERASE"/>
    <property type="match status" value="1"/>
</dbReference>
<evidence type="ECO:0000313" key="8">
    <source>
        <dbReference type="EMBL" id="MVT65736.1"/>
    </source>
</evidence>
<dbReference type="InterPro" id="IPR036388">
    <property type="entry name" value="WH-like_DNA-bd_sf"/>
</dbReference>
<dbReference type="EC" id="2.1.1.63" evidence="8"/>
<dbReference type="NCBIfam" id="TIGR00589">
    <property type="entry name" value="ogt"/>
    <property type="match status" value="1"/>
</dbReference>
<evidence type="ECO:0000256" key="6">
    <source>
        <dbReference type="ARBA" id="ARBA00049348"/>
    </source>
</evidence>
<dbReference type="InterPro" id="IPR014048">
    <property type="entry name" value="MethylDNA_cys_MeTrfase_DNA-bd"/>
</dbReference>
<proteinExistence type="predicted"/>
<keyword evidence="3 8" id="KW-0808">Transferase</keyword>
<keyword evidence="2 8" id="KW-0489">Methyltransferase</keyword>
<comment type="catalytic activity">
    <reaction evidence="6">
        <text>a 6-O-methyl-2'-deoxyguanosine in DNA + L-cysteinyl-[protein] = S-methyl-L-cysteinyl-[protein] + a 2'-deoxyguanosine in DNA</text>
        <dbReference type="Rhea" id="RHEA:24000"/>
        <dbReference type="Rhea" id="RHEA-COMP:10131"/>
        <dbReference type="Rhea" id="RHEA-COMP:10132"/>
        <dbReference type="Rhea" id="RHEA-COMP:11367"/>
        <dbReference type="Rhea" id="RHEA-COMP:11368"/>
        <dbReference type="ChEBI" id="CHEBI:29950"/>
        <dbReference type="ChEBI" id="CHEBI:82612"/>
        <dbReference type="ChEBI" id="CHEBI:85445"/>
        <dbReference type="ChEBI" id="CHEBI:85448"/>
        <dbReference type="EC" id="2.1.1.63"/>
    </reaction>
</comment>
<dbReference type="RefSeq" id="WP_157343203.1">
    <property type="nucleotide sequence ID" value="NZ_WQNF01000006.1"/>
</dbReference>
<evidence type="ECO:0000313" key="9">
    <source>
        <dbReference type="Proteomes" id="UP000436468"/>
    </source>
</evidence>
<dbReference type="EMBL" id="WQNF01000006">
    <property type="protein sequence ID" value="MVT65736.1"/>
    <property type="molecule type" value="Genomic_DNA"/>
</dbReference>
<comment type="caution">
    <text evidence="8">The sequence shown here is derived from an EMBL/GenBank/DDBJ whole genome shotgun (WGS) entry which is preliminary data.</text>
</comment>
<dbReference type="GO" id="GO:0032259">
    <property type="term" value="P:methylation"/>
    <property type="evidence" value="ECO:0007669"/>
    <property type="project" value="UniProtKB-KW"/>
</dbReference>
<dbReference type="GO" id="GO:0006281">
    <property type="term" value="P:DNA repair"/>
    <property type="evidence" value="ECO:0007669"/>
    <property type="project" value="UniProtKB-KW"/>
</dbReference>
<evidence type="ECO:0000256" key="5">
    <source>
        <dbReference type="ARBA" id="ARBA00023204"/>
    </source>
</evidence>
<reference evidence="8 9" key="1">
    <citation type="submission" date="2019-12" db="EMBL/GenBank/DDBJ databases">
        <title>Draft genome sequences Bradyrhizobium cajani AMBPC1010, Bradyrhizobium pachyrhizi AMBPC1040 and Bradyrhizobium yuanmingense ALSPC3051, three plant growth promoting strains isolated from nodules of Cajanus cajan L. in Dominican Republic.</title>
        <authorList>
            <person name="Flores-Felix J.D."/>
            <person name="Araujo J."/>
            <person name="Diaz-Alcantara C."/>
            <person name="Gonzalez-Andres F."/>
            <person name="Velazquez E."/>
        </authorList>
    </citation>
    <scope>NUCLEOTIDE SEQUENCE [LARGE SCALE GENOMIC DNA]</scope>
    <source>
        <strain evidence="8 9">1040</strain>
    </source>
</reference>
<evidence type="ECO:0000256" key="4">
    <source>
        <dbReference type="ARBA" id="ARBA00022763"/>
    </source>
</evidence>